<keyword evidence="1" id="KW-0808">Transferase</keyword>
<accession>A0ABT4VIR8</accession>
<dbReference type="CDD" id="cd04301">
    <property type="entry name" value="NAT_SF"/>
    <property type="match status" value="1"/>
</dbReference>
<evidence type="ECO:0000313" key="4">
    <source>
        <dbReference type="EMBL" id="MDA4844080.1"/>
    </source>
</evidence>
<dbReference type="PANTHER" id="PTHR43877">
    <property type="entry name" value="AMINOALKYLPHOSPHONATE N-ACETYLTRANSFERASE-RELATED-RELATED"/>
    <property type="match status" value="1"/>
</dbReference>
<dbReference type="InterPro" id="IPR000182">
    <property type="entry name" value="GNAT_dom"/>
</dbReference>
<evidence type="ECO:0000259" key="3">
    <source>
        <dbReference type="PROSITE" id="PS51186"/>
    </source>
</evidence>
<dbReference type="Gene3D" id="3.40.630.30">
    <property type="match status" value="1"/>
</dbReference>
<dbReference type="Proteomes" id="UP001148313">
    <property type="component" value="Unassembled WGS sequence"/>
</dbReference>
<dbReference type="PANTHER" id="PTHR43877:SF5">
    <property type="entry name" value="BLL8307 PROTEIN"/>
    <property type="match status" value="1"/>
</dbReference>
<dbReference type="PROSITE" id="PS51186">
    <property type="entry name" value="GNAT"/>
    <property type="match status" value="1"/>
</dbReference>
<keyword evidence="2" id="KW-0012">Acyltransferase</keyword>
<dbReference type="EMBL" id="JAPJZH010000001">
    <property type="protein sequence ID" value="MDA4844080.1"/>
    <property type="molecule type" value="Genomic_DNA"/>
</dbReference>
<dbReference type="RefSeq" id="WP_271087603.1">
    <property type="nucleotide sequence ID" value="NZ_JAPJZH010000001.1"/>
</dbReference>
<dbReference type="SUPFAM" id="SSF55729">
    <property type="entry name" value="Acyl-CoA N-acyltransferases (Nat)"/>
    <property type="match status" value="1"/>
</dbReference>
<reference evidence="4" key="1">
    <citation type="submission" date="2022-11" db="EMBL/GenBank/DDBJ databases">
        <title>Hoeflea poritis sp. nov., isolated from scleractinian coral Porites lutea.</title>
        <authorList>
            <person name="Zhang G."/>
            <person name="Wei Q."/>
            <person name="Cai L."/>
        </authorList>
    </citation>
    <scope>NUCLEOTIDE SEQUENCE</scope>
    <source>
        <strain evidence="4">E7-10</strain>
    </source>
</reference>
<keyword evidence="5" id="KW-1185">Reference proteome</keyword>
<feature type="domain" description="N-acetyltransferase" evidence="3">
    <location>
        <begin position="3"/>
        <end position="152"/>
    </location>
</feature>
<dbReference type="Pfam" id="PF00583">
    <property type="entry name" value="Acetyltransf_1"/>
    <property type="match status" value="1"/>
</dbReference>
<protein>
    <submittedName>
        <fullName evidence="4">GNAT family N-acetyltransferase</fullName>
    </submittedName>
</protein>
<evidence type="ECO:0000256" key="2">
    <source>
        <dbReference type="ARBA" id="ARBA00023315"/>
    </source>
</evidence>
<name>A0ABT4VIR8_9HYPH</name>
<sequence length="152" mass="16660">MDIRIDDLRGPEIATLLQVHLDTMAGLSPPESAHALDLESLRAPDVTFWTVWDAGELLGCGGMKEIDSDHGEIKSMHTAEASRGRGVAAMLVETMLAEAKRRGYRRVSLETGSMDAFAPARKLYARYGFSLCPPFADYVLDPNSVFMTLEIG</sequence>
<proteinExistence type="predicted"/>
<evidence type="ECO:0000256" key="1">
    <source>
        <dbReference type="ARBA" id="ARBA00022679"/>
    </source>
</evidence>
<organism evidence="4 5">
    <name type="scientific">Hoeflea poritis</name>
    <dbReference type="NCBI Taxonomy" id="2993659"/>
    <lineage>
        <taxon>Bacteria</taxon>
        <taxon>Pseudomonadati</taxon>
        <taxon>Pseudomonadota</taxon>
        <taxon>Alphaproteobacteria</taxon>
        <taxon>Hyphomicrobiales</taxon>
        <taxon>Rhizobiaceae</taxon>
        <taxon>Hoeflea</taxon>
    </lineage>
</organism>
<dbReference type="InterPro" id="IPR016181">
    <property type="entry name" value="Acyl_CoA_acyltransferase"/>
</dbReference>
<dbReference type="InterPro" id="IPR050832">
    <property type="entry name" value="Bact_Acetyltransf"/>
</dbReference>
<evidence type="ECO:0000313" key="5">
    <source>
        <dbReference type="Proteomes" id="UP001148313"/>
    </source>
</evidence>
<gene>
    <name evidence="4" type="ORF">OOZ53_01905</name>
</gene>
<comment type="caution">
    <text evidence="4">The sequence shown here is derived from an EMBL/GenBank/DDBJ whole genome shotgun (WGS) entry which is preliminary data.</text>
</comment>